<keyword evidence="3" id="KW-0234">DNA repair</keyword>
<dbReference type="CDD" id="cd00782">
    <property type="entry name" value="MutL_Trans"/>
    <property type="match status" value="1"/>
</dbReference>
<organism evidence="5">
    <name type="scientific">marine metagenome</name>
    <dbReference type="NCBI Taxonomy" id="408172"/>
    <lineage>
        <taxon>unclassified sequences</taxon>
        <taxon>metagenomes</taxon>
        <taxon>ecological metagenomes</taxon>
    </lineage>
</organism>
<dbReference type="PANTHER" id="PTHR10073:SF12">
    <property type="entry name" value="DNA MISMATCH REPAIR PROTEIN MLH1"/>
    <property type="match status" value="1"/>
</dbReference>
<dbReference type="SUPFAM" id="SSF54211">
    <property type="entry name" value="Ribosomal protein S5 domain 2-like"/>
    <property type="match status" value="1"/>
</dbReference>
<dbReference type="Pfam" id="PF01119">
    <property type="entry name" value="DNA_mis_repair"/>
    <property type="match status" value="1"/>
</dbReference>
<dbReference type="FunFam" id="3.30.565.10:FF:000003">
    <property type="entry name" value="DNA mismatch repair endonuclease MutL"/>
    <property type="match status" value="1"/>
</dbReference>
<dbReference type="InterPro" id="IPR014762">
    <property type="entry name" value="DNA_mismatch_repair_CS"/>
</dbReference>
<dbReference type="NCBIfam" id="TIGR00585">
    <property type="entry name" value="mutl"/>
    <property type="match status" value="1"/>
</dbReference>
<dbReference type="CDD" id="cd16926">
    <property type="entry name" value="HATPase_MutL-MLH-PMS-like"/>
    <property type="match status" value="1"/>
</dbReference>
<dbReference type="InterPro" id="IPR013507">
    <property type="entry name" value="DNA_mismatch_S5_2-like"/>
</dbReference>
<dbReference type="GO" id="GO:0032300">
    <property type="term" value="C:mismatch repair complex"/>
    <property type="evidence" value="ECO:0007669"/>
    <property type="project" value="InterPro"/>
</dbReference>
<gene>
    <name evidence="5" type="ORF">METZ01_LOCUS358887</name>
</gene>
<dbReference type="EMBL" id="UINC01127123">
    <property type="protein sequence ID" value="SVD06033.1"/>
    <property type="molecule type" value="Genomic_DNA"/>
</dbReference>
<dbReference type="InterPro" id="IPR020568">
    <property type="entry name" value="Ribosomal_Su5_D2-typ_SF"/>
</dbReference>
<comment type="similarity">
    <text evidence="1">Belongs to the DNA mismatch repair MutL/HexB family.</text>
</comment>
<dbReference type="GO" id="GO:0006298">
    <property type="term" value="P:mismatch repair"/>
    <property type="evidence" value="ECO:0007669"/>
    <property type="project" value="InterPro"/>
</dbReference>
<keyword evidence="2" id="KW-0227">DNA damage</keyword>
<feature type="domain" description="DNA mismatch repair protein S5" evidence="4">
    <location>
        <begin position="208"/>
        <end position="283"/>
    </location>
</feature>
<dbReference type="InterPro" id="IPR002099">
    <property type="entry name" value="MutL/Mlh/PMS"/>
</dbReference>
<dbReference type="Pfam" id="PF13589">
    <property type="entry name" value="HATPase_c_3"/>
    <property type="match status" value="1"/>
</dbReference>
<protein>
    <recommendedName>
        <fullName evidence="4">DNA mismatch repair protein S5 domain-containing protein</fullName>
    </recommendedName>
</protein>
<sequence>MPIQVLTSDVANKIAAGEVVERPASVVKEIVENAIDADSTSVNVDLRAGGKRLIKISDNGIGMSREDALIATERHATSKINKIEDLESIQTFGFRGEALPSIASVSKLELLTRTADQLEGTKITIEGGNVQSVEESGCSPGTHLSVKNLFYNVPARLKFLKTETTEMNHINNQVMWAALAHPSIAFSLRHNDRSLLNVRVCESVIERVRLLYSKDLAEGLIEIESEQSSFKIHAFIGNADLTKSNRNYQLFFLNRRPIRSKVVSAALNEAMQSFIAKGRYAVA</sequence>
<feature type="non-terminal residue" evidence="5">
    <location>
        <position position="283"/>
    </location>
</feature>
<dbReference type="InterPro" id="IPR036890">
    <property type="entry name" value="HATPase_C_sf"/>
</dbReference>
<dbReference type="AlphaFoldDB" id="A0A382S813"/>
<evidence type="ECO:0000256" key="2">
    <source>
        <dbReference type="ARBA" id="ARBA00022763"/>
    </source>
</evidence>
<dbReference type="InterPro" id="IPR014721">
    <property type="entry name" value="Ribsml_uS5_D2-typ_fold_subgr"/>
</dbReference>
<dbReference type="SUPFAM" id="SSF55874">
    <property type="entry name" value="ATPase domain of HSP90 chaperone/DNA topoisomerase II/histidine kinase"/>
    <property type="match status" value="1"/>
</dbReference>
<reference evidence="5" key="1">
    <citation type="submission" date="2018-05" db="EMBL/GenBank/DDBJ databases">
        <authorList>
            <person name="Lanie J.A."/>
            <person name="Ng W.-L."/>
            <person name="Kazmierczak K.M."/>
            <person name="Andrzejewski T.M."/>
            <person name="Davidsen T.M."/>
            <person name="Wayne K.J."/>
            <person name="Tettelin H."/>
            <person name="Glass J.I."/>
            <person name="Rusch D."/>
            <person name="Podicherti R."/>
            <person name="Tsui H.-C.T."/>
            <person name="Winkler M.E."/>
        </authorList>
    </citation>
    <scope>NUCLEOTIDE SEQUENCE</scope>
</reference>
<accession>A0A382S813</accession>
<evidence type="ECO:0000256" key="3">
    <source>
        <dbReference type="ARBA" id="ARBA00023204"/>
    </source>
</evidence>
<name>A0A382S813_9ZZZZ</name>
<proteinExistence type="inferred from homology"/>
<dbReference type="GO" id="GO:0016887">
    <property type="term" value="F:ATP hydrolysis activity"/>
    <property type="evidence" value="ECO:0007669"/>
    <property type="project" value="InterPro"/>
</dbReference>
<dbReference type="SMART" id="SM01340">
    <property type="entry name" value="DNA_mis_repair"/>
    <property type="match status" value="1"/>
</dbReference>
<dbReference type="Gene3D" id="3.30.230.10">
    <property type="match status" value="1"/>
</dbReference>
<dbReference type="GO" id="GO:0140664">
    <property type="term" value="F:ATP-dependent DNA damage sensor activity"/>
    <property type="evidence" value="ECO:0007669"/>
    <property type="project" value="InterPro"/>
</dbReference>
<evidence type="ECO:0000256" key="1">
    <source>
        <dbReference type="ARBA" id="ARBA00006082"/>
    </source>
</evidence>
<dbReference type="PROSITE" id="PS00058">
    <property type="entry name" value="DNA_MISMATCH_REPAIR_1"/>
    <property type="match status" value="1"/>
</dbReference>
<evidence type="ECO:0000259" key="4">
    <source>
        <dbReference type="SMART" id="SM01340"/>
    </source>
</evidence>
<dbReference type="GO" id="GO:0005524">
    <property type="term" value="F:ATP binding"/>
    <property type="evidence" value="ECO:0007669"/>
    <property type="project" value="InterPro"/>
</dbReference>
<dbReference type="PANTHER" id="PTHR10073">
    <property type="entry name" value="DNA MISMATCH REPAIR PROTEIN MLH, PMS, MUTL"/>
    <property type="match status" value="1"/>
</dbReference>
<evidence type="ECO:0000313" key="5">
    <source>
        <dbReference type="EMBL" id="SVD06033.1"/>
    </source>
</evidence>
<dbReference type="Gene3D" id="3.30.565.10">
    <property type="entry name" value="Histidine kinase-like ATPase, C-terminal domain"/>
    <property type="match status" value="1"/>
</dbReference>
<dbReference type="InterPro" id="IPR038973">
    <property type="entry name" value="MutL/Mlh/Pms-like"/>
</dbReference>
<dbReference type="GO" id="GO:0030983">
    <property type="term" value="F:mismatched DNA binding"/>
    <property type="evidence" value="ECO:0007669"/>
    <property type="project" value="InterPro"/>
</dbReference>